<dbReference type="GO" id="GO:0046872">
    <property type="term" value="F:metal ion binding"/>
    <property type="evidence" value="ECO:0007669"/>
    <property type="project" value="UniProtKB-KW"/>
</dbReference>
<evidence type="ECO:0000256" key="1">
    <source>
        <dbReference type="ARBA" id="ARBA00022723"/>
    </source>
</evidence>
<evidence type="ECO:0000256" key="3">
    <source>
        <dbReference type="ARBA" id="ARBA00023004"/>
    </source>
</evidence>
<evidence type="ECO:0000259" key="5">
    <source>
        <dbReference type="Pfam" id="PF00149"/>
    </source>
</evidence>
<name>A0A450SIV9_9GAMM</name>
<proteinExistence type="inferred from homology"/>
<dbReference type="PANTHER" id="PTHR42988:SF2">
    <property type="entry name" value="CYCLIC NUCLEOTIDE PHOSPHODIESTERASE CBUA0032-RELATED"/>
    <property type="match status" value="1"/>
</dbReference>
<keyword evidence="2" id="KW-0378">Hydrolase</keyword>
<dbReference type="GO" id="GO:0004112">
    <property type="term" value="F:cyclic-nucleotide phosphodiesterase activity"/>
    <property type="evidence" value="ECO:0007669"/>
    <property type="project" value="InterPro"/>
</dbReference>
<dbReference type="Gene3D" id="3.60.21.10">
    <property type="match status" value="1"/>
</dbReference>
<dbReference type="Pfam" id="PF00149">
    <property type="entry name" value="Metallophos"/>
    <property type="match status" value="1"/>
</dbReference>
<dbReference type="PANTHER" id="PTHR42988">
    <property type="entry name" value="PHOSPHOHYDROLASE"/>
    <property type="match status" value="1"/>
</dbReference>
<evidence type="ECO:0000256" key="4">
    <source>
        <dbReference type="ARBA" id="ARBA00025742"/>
    </source>
</evidence>
<dbReference type="InterPro" id="IPR026575">
    <property type="entry name" value="GpdQ/CpdA-like"/>
</dbReference>
<protein>
    <submittedName>
        <fullName evidence="6">Icc protein</fullName>
    </submittedName>
</protein>
<dbReference type="InterPro" id="IPR004843">
    <property type="entry name" value="Calcineurin-like_PHP"/>
</dbReference>
<sequence length="280" mass="31283">MTKNLPNNTQDIHVIQITDLHLLVHGHDRFKDIVTWQTFEAVMEKITHEDPKPDLVLVTGDLVHDGPVAVYRRLRTRMDLLDAPVYVLPGNHDDPALLAGAFGIGAKTDKIDAADPIDFGYATLGNWLIVFLNSVVPGEVYGVLAPEELDRLDRLLGDHADYRALLCLHHHPVSRRFGDPDFLAVLRNAEAFFSIIDRYPNVRGIVWGHIHDAFEGQRKEVRLLGTPSTCFQFDSILNRVLPEDGPPAYRRLTLKPDGAIESDVVEVPIQSRSPGSSLPD</sequence>
<comment type="similarity">
    <text evidence="4">Belongs to the cyclic nucleotide phosphodiesterase class-III family.</text>
</comment>
<feature type="domain" description="Calcineurin-like phosphoesterase" evidence="5">
    <location>
        <begin position="13"/>
        <end position="212"/>
    </location>
</feature>
<reference evidence="6" key="1">
    <citation type="submission" date="2019-02" db="EMBL/GenBank/DDBJ databases">
        <authorList>
            <person name="Gruber-Vodicka R. H."/>
            <person name="Seah K. B. B."/>
        </authorList>
    </citation>
    <scope>NUCLEOTIDE SEQUENCE</scope>
    <source>
        <strain evidence="6">BECK_BZ106</strain>
    </source>
</reference>
<evidence type="ECO:0000313" key="6">
    <source>
        <dbReference type="EMBL" id="VFJ53345.1"/>
    </source>
</evidence>
<keyword evidence="1" id="KW-0479">Metal-binding</keyword>
<organism evidence="6">
    <name type="scientific">Candidatus Kentrum sp. FW</name>
    <dbReference type="NCBI Taxonomy" id="2126338"/>
    <lineage>
        <taxon>Bacteria</taxon>
        <taxon>Pseudomonadati</taxon>
        <taxon>Pseudomonadota</taxon>
        <taxon>Gammaproteobacteria</taxon>
        <taxon>Candidatus Kentrum</taxon>
    </lineage>
</organism>
<dbReference type="CDD" id="cd07402">
    <property type="entry name" value="MPP_GpdQ"/>
    <property type="match status" value="1"/>
</dbReference>
<accession>A0A450SIV9</accession>
<dbReference type="AlphaFoldDB" id="A0A450SIV9"/>
<gene>
    <name evidence="6" type="ORF">BECKFW1821B_GA0114236_101447</name>
</gene>
<keyword evidence="3" id="KW-0408">Iron</keyword>
<dbReference type="InterPro" id="IPR050884">
    <property type="entry name" value="CNP_phosphodiesterase-III"/>
</dbReference>
<evidence type="ECO:0000256" key="2">
    <source>
        <dbReference type="ARBA" id="ARBA00022801"/>
    </source>
</evidence>
<dbReference type="InterPro" id="IPR029052">
    <property type="entry name" value="Metallo-depent_PP-like"/>
</dbReference>
<dbReference type="SUPFAM" id="SSF56300">
    <property type="entry name" value="Metallo-dependent phosphatases"/>
    <property type="match status" value="1"/>
</dbReference>
<dbReference type="EMBL" id="CAADFD010000014">
    <property type="protein sequence ID" value="VFJ53345.1"/>
    <property type="molecule type" value="Genomic_DNA"/>
</dbReference>